<evidence type="ECO:0000313" key="3">
    <source>
        <dbReference type="Proteomes" id="UP000298663"/>
    </source>
</evidence>
<accession>A0A4U5NWY0</accession>
<keyword evidence="1" id="KW-0472">Membrane</keyword>
<evidence type="ECO:0000256" key="1">
    <source>
        <dbReference type="SAM" id="Phobius"/>
    </source>
</evidence>
<dbReference type="AlphaFoldDB" id="A0A4U5NWY0"/>
<gene>
    <name evidence="2" type="ORF">L596_012185</name>
</gene>
<comment type="caution">
    <text evidence="2">The sequence shown here is derived from an EMBL/GenBank/DDBJ whole genome shotgun (WGS) entry which is preliminary data.</text>
</comment>
<protein>
    <submittedName>
        <fullName evidence="2">Uncharacterized protein</fullName>
    </submittedName>
</protein>
<organism evidence="2 3">
    <name type="scientific">Steinernema carpocapsae</name>
    <name type="common">Entomopathogenic nematode</name>
    <dbReference type="NCBI Taxonomy" id="34508"/>
    <lineage>
        <taxon>Eukaryota</taxon>
        <taxon>Metazoa</taxon>
        <taxon>Ecdysozoa</taxon>
        <taxon>Nematoda</taxon>
        <taxon>Chromadorea</taxon>
        <taxon>Rhabditida</taxon>
        <taxon>Tylenchina</taxon>
        <taxon>Panagrolaimomorpha</taxon>
        <taxon>Strongyloidoidea</taxon>
        <taxon>Steinernematidae</taxon>
        <taxon>Steinernema</taxon>
    </lineage>
</organism>
<reference evidence="2 3" key="1">
    <citation type="journal article" date="2015" name="Genome Biol.">
        <title>Comparative genomics of Steinernema reveals deeply conserved gene regulatory networks.</title>
        <authorList>
            <person name="Dillman A.R."/>
            <person name="Macchietto M."/>
            <person name="Porter C.F."/>
            <person name="Rogers A."/>
            <person name="Williams B."/>
            <person name="Antoshechkin I."/>
            <person name="Lee M.M."/>
            <person name="Goodwin Z."/>
            <person name="Lu X."/>
            <person name="Lewis E.E."/>
            <person name="Goodrich-Blair H."/>
            <person name="Stock S.P."/>
            <person name="Adams B.J."/>
            <person name="Sternberg P.W."/>
            <person name="Mortazavi A."/>
        </authorList>
    </citation>
    <scope>NUCLEOTIDE SEQUENCE [LARGE SCALE GENOMIC DNA]</scope>
    <source>
        <strain evidence="2 3">ALL</strain>
    </source>
</reference>
<keyword evidence="1" id="KW-1133">Transmembrane helix</keyword>
<reference evidence="2 3" key="2">
    <citation type="journal article" date="2019" name="G3 (Bethesda)">
        <title>Hybrid Assembly of the Genome of the Entomopathogenic Nematode Steinernema carpocapsae Identifies the X-Chromosome.</title>
        <authorList>
            <person name="Serra L."/>
            <person name="Macchietto M."/>
            <person name="Macias-Munoz A."/>
            <person name="McGill C.J."/>
            <person name="Rodriguez I.M."/>
            <person name="Rodriguez B."/>
            <person name="Murad R."/>
            <person name="Mortazavi A."/>
        </authorList>
    </citation>
    <scope>NUCLEOTIDE SEQUENCE [LARGE SCALE GENOMIC DNA]</scope>
    <source>
        <strain evidence="2 3">ALL</strain>
    </source>
</reference>
<feature type="transmembrane region" description="Helical" evidence="1">
    <location>
        <begin position="62"/>
        <end position="81"/>
    </location>
</feature>
<name>A0A4U5NWY0_STECR</name>
<dbReference type="Proteomes" id="UP000298663">
    <property type="component" value="Unassembled WGS sequence"/>
</dbReference>
<dbReference type="EMBL" id="AZBU02000003">
    <property type="protein sequence ID" value="TKR87850.1"/>
    <property type="molecule type" value="Genomic_DNA"/>
</dbReference>
<sequence>MFSYDLSPVFCENVDNVGSLVIANTIWAVVTSAALLTDLVTLVGIIMHTFKNNGQTKRSINFRFFLQTFIVDIIVCSGVYLSQALSENFESKAERFWFCHFQVLLGFVCNGDPQTLMLINGKNMIVSGSSGAVNSRTAADAILMFD</sequence>
<keyword evidence="3" id="KW-1185">Reference proteome</keyword>
<proteinExistence type="predicted"/>
<keyword evidence="1" id="KW-0812">Transmembrane</keyword>
<feature type="transmembrane region" description="Helical" evidence="1">
    <location>
        <begin position="26"/>
        <end position="50"/>
    </location>
</feature>
<evidence type="ECO:0000313" key="2">
    <source>
        <dbReference type="EMBL" id="TKR87850.1"/>
    </source>
</evidence>